<dbReference type="RefSeq" id="WP_349217133.1">
    <property type="nucleotide sequence ID" value="NZ_JBBMFA010000113.1"/>
</dbReference>
<comment type="similarity">
    <text evidence="1 2">Belongs to the UPF0102 family.</text>
</comment>
<reference evidence="3 4" key="1">
    <citation type="submission" date="2024-03" db="EMBL/GenBank/DDBJ databases">
        <title>Human intestinal bacterial collection.</title>
        <authorList>
            <person name="Pauvert C."/>
            <person name="Hitch T.C.A."/>
            <person name="Clavel T."/>
        </authorList>
    </citation>
    <scope>NUCLEOTIDE SEQUENCE [LARGE SCALE GENOMIC DNA]</scope>
    <source>
        <strain evidence="3 4">CLA-JM-H11</strain>
    </source>
</reference>
<keyword evidence="4" id="KW-1185">Reference proteome</keyword>
<organism evidence="3 4">
    <name type="scientific">Ruthenibacterium intestinale</name>
    <dbReference type="NCBI Taxonomy" id="3133163"/>
    <lineage>
        <taxon>Bacteria</taxon>
        <taxon>Bacillati</taxon>
        <taxon>Bacillota</taxon>
        <taxon>Clostridia</taxon>
        <taxon>Eubacteriales</taxon>
        <taxon>Oscillospiraceae</taxon>
        <taxon>Ruthenibacterium</taxon>
    </lineage>
</organism>
<dbReference type="Proteomes" id="UP001477672">
    <property type="component" value="Unassembled WGS sequence"/>
</dbReference>
<evidence type="ECO:0000256" key="2">
    <source>
        <dbReference type="HAMAP-Rule" id="MF_00048"/>
    </source>
</evidence>
<dbReference type="EMBL" id="JBBMFA010000113">
    <property type="protein sequence ID" value="MEQ2521664.1"/>
    <property type="molecule type" value="Genomic_DNA"/>
</dbReference>
<gene>
    <name evidence="3" type="ORF">WMO24_14690</name>
</gene>
<evidence type="ECO:0000313" key="4">
    <source>
        <dbReference type="Proteomes" id="UP001477672"/>
    </source>
</evidence>
<dbReference type="PANTHER" id="PTHR34039">
    <property type="entry name" value="UPF0102 PROTEIN YRAN"/>
    <property type="match status" value="1"/>
</dbReference>
<dbReference type="InterPro" id="IPR011856">
    <property type="entry name" value="tRNA_endonuc-like_dom_sf"/>
</dbReference>
<dbReference type="HAMAP" id="MF_00048">
    <property type="entry name" value="UPF0102"/>
    <property type="match status" value="1"/>
</dbReference>
<comment type="caution">
    <text evidence="3">The sequence shown here is derived from an EMBL/GenBank/DDBJ whole genome shotgun (WGS) entry which is preliminary data.</text>
</comment>
<evidence type="ECO:0000313" key="3">
    <source>
        <dbReference type="EMBL" id="MEQ2521664.1"/>
    </source>
</evidence>
<dbReference type="InterPro" id="IPR003509">
    <property type="entry name" value="UPF0102_YraN-like"/>
</dbReference>
<sequence length="120" mass="13812">MKREVLGAWGESMAARYYRKRGYSLLDARYRTRFGEIDLVAEKGDLIVFVEVKTRSSSRHAEPREAVTREKQRRLIYAAQSFIQQNDLGDCPMRFDVVEVIPDETGNAQVACFENAFSVE</sequence>
<dbReference type="NCBIfam" id="TIGR00252">
    <property type="entry name" value="YraN family protein"/>
    <property type="match status" value="1"/>
</dbReference>
<dbReference type="NCBIfam" id="NF009150">
    <property type="entry name" value="PRK12497.1-3"/>
    <property type="match status" value="1"/>
</dbReference>
<dbReference type="SUPFAM" id="SSF52980">
    <property type="entry name" value="Restriction endonuclease-like"/>
    <property type="match status" value="1"/>
</dbReference>
<dbReference type="InterPro" id="IPR011335">
    <property type="entry name" value="Restrct_endonuc-II-like"/>
</dbReference>
<evidence type="ECO:0000256" key="1">
    <source>
        <dbReference type="ARBA" id="ARBA00006738"/>
    </source>
</evidence>
<protein>
    <recommendedName>
        <fullName evidence="2">UPF0102 protein WMO24_14690</fullName>
    </recommendedName>
</protein>
<accession>A0ABV1GII3</accession>
<proteinExistence type="inferred from homology"/>
<dbReference type="NCBIfam" id="NF009154">
    <property type="entry name" value="PRK12497.3-3"/>
    <property type="match status" value="1"/>
</dbReference>
<dbReference type="CDD" id="cd20736">
    <property type="entry name" value="PoNe_Nuclease"/>
    <property type="match status" value="1"/>
</dbReference>
<dbReference type="Gene3D" id="3.40.1350.10">
    <property type="match status" value="1"/>
</dbReference>
<dbReference type="Pfam" id="PF02021">
    <property type="entry name" value="UPF0102"/>
    <property type="match status" value="1"/>
</dbReference>
<name>A0ABV1GII3_9FIRM</name>
<dbReference type="PANTHER" id="PTHR34039:SF1">
    <property type="entry name" value="UPF0102 PROTEIN YRAN"/>
    <property type="match status" value="1"/>
</dbReference>